<organism evidence="4 5">
    <name type="scientific">Pacificispira spongiicola</name>
    <dbReference type="NCBI Taxonomy" id="2729598"/>
    <lineage>
        <taxon>Bacteria</taxon>
        <taxon>Pseudomonadati</taxon>
        <taxon>Pseudomonadota</taxon>
        <taxon>Alphaproteobacteria</taxon>
        <taxon>Rhodospirillales</taxon>
        <taxon>Rhodospirillaceae</taxon>
        <taxon>Pacificispira</taxon>
    </lineage>
</organism>
<dbReference type="NCBIfam" id="TIGR01493">
    <property type="entry name" value="HAD-SF-IA-v2"/>
    <property type="match status" value="1"/>
</dbReference>
<comment type="catalytic activity">
    <reaction evidence="3">
        <text>an (S)-2-haloacid + H2O = a (2R)-2-hydroxycarboxylate + a halide anion + H(+)</text>
        <dbReference type="Rhea" id="RHEA:11192"/>
        <dbReference type="ChEBI" id="CHEBI:15377"/>
        <dbReference type="ChEBI" id="CHEBI:15378"/>
        <dbReference type="ChEBI" id="CHEBI:16042"/>
        <dbReference type="ChEBI" id="CHEBI:58314"/>
        <dbReference type="ChEBI" id="CHEBI:137405"/>
        <dbReference type="EC" id="3.8.1.2"/>
    </reaction>
</comment>
<accession>A0A7Y0DZ19</accession>
<proteinExistence type="inferred from homology"/>
<evidence type="ECO:0000313" key="4">
    <source>
        <dbReference type="EMBL" id="NMM44190.1"/>
    </source>
</evidence>
<evidence type="ECO:0000256" key="3">
    <source>
        <dbReference type="RuleBase" id="RU368077"/>
    </source>
</evidence>
<dbReference type="Proteomes" id="UP000539372">
    <property type="component" value="Unassembled WGS sequence"/>
</dbReference>
<dbReference type="GO" id="GO:0018784">
    <property type="term" value="F:(S)-2-haloacid dehalogenase activity"/>
    <property type="evidence" value="ECO:0007669"/>
    <property type="project" value="UniProtKB-UniRule"/>
</dbReference>
<dbReference type="InterPro" id="IPR006439">
    <property type="entry name" value="HAD-SF_hydro_IA"/>
</dbReference>
<dbReference type="SFLD" id="SFLDG01135">
    <property type="entry name" value="C1.5.6:_HAD__Beta-PGM__Phospha"/>
    <property type="match status" value="1"/>
</dbReference>
<dbReference type="SUPFAM" id="SSF56784">
    <property type="entry name" value="HAD-like"/>
    <property type="match status" value="1"/>
</dbReference>
<dbReference type="Gene3D" id="1.10.150.240">
    <property type="entry name" value="Putative phosphatase, domain 2"/>
    <property type="match status" value="1"/>
</dbReference>
<dbReference type="InterPro" id="IPR023214">
    <property type="entry name" value="HAD_sf"/>
</dbReference>
<dbReference type="CDD" id="cd02588">
    <property type="entry name" value="HAD_L2-DEX"/>
    <property type="match status" value="1"/>
</dbReference>
<keyword evidence="5" id="KW-1185">Reference proteome</keyword>
<reference evidence="4 5" key="1">
    <citation type="submission" date="2020-04" db="EMBL/GenBank/DDBJ databases">
        <title>Rhodospirillaceae bacterium KN72 isolated from deep sea.</title>
        <authorList>
            <person name="Zhang D.-C."/>
        </authorList>
    </citation>
    <scope>NUCLEOTIDE SEQUENCE [LARGE SCALE GENOMIC DNA]</scope>
    <source>
        <strain evidence="4 5">KN72</strain>
    </source>
</reference>
<evidence type="ECO:0000256" key="2">
    <source>
        <dbReference type="ARBA" id="ARBA00022801"/>
    </source>
</evidence>
<dbReference type="EMBL" id="JABBNT010000002">
    <property type="protein sequence ID" value="NMM44190.1"/>
    <property type="molecule type" value="Genomic_DNA"/>
</dbReference>
<dbReference type="PRINTS" id="PR00413">
    <property type="entry name" value="HADHALOGNASE"/>
</dbReference>
<dbReference type="Gene3D" id="3.40.50.1000">
    <property type="entry name" value="HAD superfamily/HAD-like"/>
    <property type="match status" value="1"/>
</dbReference>
<dbReference type="SFLD" id="SFLDG01129">
    <property type="entry name" value="C1.5:_HAD__Beta-PGM__Phosphata"/>
    <property type="match status" value="1"/>
</dbReference>
<dbReference type="SFLD" id="SFLDS00003">
    <property type="entry name" value="Haloacid_Dehalogenase"/>
    <property type="match status" value="1"/>
</dbReference>
<name>A0A7Y0DZ19_9PROT</name>
<dbReference type="AlphaFoldDB" id="A0A7Y0DZ19"/>
<sequence>MTGLTGVRACVFDAYGTLFDVHSAANALKADIGPEADRLSMLWRDKQVGYSWLLSLMGDAYKPFWEVTQDALDYAMEATGLADRKDLRQRLLDLYFTLAAYPEVPGMLAGLKAKGLSTAILSNGSPDMLNGAVSSANVGGVLDAVLSVEDVGIFKPAPSVYQLVMDRFGLTKRDEVLFMSSNGWDAAAASHFGFRVVWINRSGLPLERLPGTPVAIKNDLTGLADMIDV</sequence>
<dbReference type="PANTHER" id="PTHR43316">
    <property type="entry name" value="HYDROLASE, HALOACID DELAHOGENASE-RELATED"/>
    <property type="match status" value="1"/>
</dbReference>
<dbReference type="RefSeq" id="WP_169624490.1">
    <property type="nucleotide sequence ID" value="NZ_JABBNT010000002.1"/>
</dbReference>
<gene>
    <name evidence="4" type="ORF">HH303_06860</name>
</gene>
<dbReference type="SFLD" id="SFLDF00045">
    <property type="entry name" value="2-haloacid_dehalogenase"/>
    <property type="match status" value="1"/>
</dbReference>
<comment type="caution">
    <text evidence="4">The sequence shown here is derived from an EMBL/GenBank/DDBJ whole genome shotgun (WGS) entry which is preliminary data.</text>
</comment>
<evidence type="ECO:0000256" key="1">
    <source>
        <dbReference type="ARBA" id="ARBA00008106"/>
    </source>
</evidence>
<dbReference type="Pfam" id="PF00702">
    <property type="entry name" value="Hydrolase"/>
    <property type="match status" value="1"/>
</dbReference>
<dbReference type="InterPro" id="IPR006328">
    <property type="entry name" value="2-HAD"/>
</dbReference>
<dbReference type="EC" id="3.8.1.2" evidence="3"/>
<comment type="function">
    <text evidence="3">Catalyzes the hydrolytic dehalogenation of small (S)-2-haloalkanoic acids to yield the corresponding (R)-2-hydroxyalkanoic acids.</text>
</comment>
<comment type="similarity">
    <text evidence="1 3">Belongs to the HAD-like hydrolase superfamily. S-2-haloalkanoic acid dehalogenase family.</text>
</comment>
<dbReference type="InterPro" id="IPR023198">
    <property type="entry name" value="PGP-like_dom2"/>
</dbReference>
<dbReference type="InterPro" id="IPR051540">
    <property type="entry name" value="S-2-haloacid_dehalogenase"/>
</dbReference>
<keyword evidence="2 3" id="KW-0378">Hydrolase</keyword>
<dbReference type="InterPro" id="IPR036412">
    <property type="entry name" value="HAD-like_sf"/>
</dbReference>
<dbReference type="PANTHER" id="PTHR43316:SF3">
    <property type="entry name" value="HALOACID DEHALOGENASE, TYPE II (AFU_ORTHOLOGUE AFUA_2G07750)-RELATED"/>
    <property type="match status" value="1"/>
</dbReference>
<protein>
    <recommendedName>
        <fullName evidence="3">(S)-2-haloacid dehalogenase</fullName>
        <ecNumber evidence="3">3.8.1.2</ecNumber>
    </recommendedName>
    <alternativeName>
        <fullName evidence="3">2-haloalkanoic acid dehalogenase</fullName>
    </alternativeName>
    <alternativeName>
        <fullName evidence="3">Halocarboxylic acid halidohydrolase</fullName>
    </alternativeName>
    <alternativeName>
        <fullName evidence="3">L-2-haloacid dehalogenase</fullName>
    </alternativeName>
</protein>
<evidence type="ECO:0000313" key="5">
    <source>
        <dbReference type="Proteomes" id="UP000539372"/>
    </source>
</evidence>
<dbReference type="NCBIfam" id="TIGR01428">
    <property type="entry name" value="HAD_type_II"/>
    <property type="match status" value="1"/>
</dbReference>